<dbReference type="EMBL" id="CR936257">
    <property type="protein sequence ID" value="CAI50662.1"/>
    <property type="molecule type" value="Genomic_DNA"/>
</dbReference>
<gene>
    <name evidence="2" type="ordered locus">NP_5142A</name>
</gene>
<dbReference type="Proteomes" id="UP000002698">
    <property type="component" value="Chromosome"/>
</dbReference>
<feature type="transmembrane region" description="Helical" evidence="1">
    <location>
        <begin position="41"/>
        <end position="60"/>
    </location>
</feature>
<dbReference type="STRING" id="348780.NP_5142A"/>
<dbReference type="RefSeq" id="WP_011324272.1">
    <property type="nucleotide sequence ID" value="NC_007426.1"/>
</dbReference>
<evidence type="ECO:0000313" key="3">
    <source>
        <dbReference type="Proteomes" id="UP000002698"/>
    </source>
</evidence>
<keyword evidence="3" id="KW-1185">Reference proteome</keyword>
<accession>A0A1U7EZE7</accession>
<dbReference type="EnsemblBacteria" id="CAI50662">
    <property type="protein sequence ID" value="CAI50662"/>
    <property type="gene ID" value="NP_5142A"/>
</dbReference>
<keyword evidence="1" id="KW-0812">Transmembrane</keyword>
<evidence type="ECO:0000256" key="1">
    <source>
        <dbReference type="SAM" id="Phobius"/>
    </source>
</evidence>
<reference evidence="2 3" key="1">
    <citation type="journal article" date="2005" name="Genome Res.">
        <title>Living with two extremes: conclusions from the genome sequence of Natronomonas pharaonis.</title>
        <authorList>
            <person name="Falb M."/>
            <person name="Pfeiffer F."/>
            <person name="Palm P."/>
            <person name="Rodewald K."/>
            <person name="Hickmann V."/>
            <person name="Tittor J."/>
            <person name="Oesterhelt D."/>
        </authorList>
    </citation>
    <scope>NUCLEOTIDE SEQUENCE [LARGE SCALE GENOMIC DNA]</scope>
    <source>
        <strain evidence="3">ATCC 35678 / DSM 2160 / CIP 103997 / JCM 8858 / NBRC 14720 / NCIMB 2260 / Gabara</strain>
    </source>
</reference>
<evidence type="ECO:0000313" key="2">
    <source>
        <dbReference type="EMBL" id="CAI50662.1"/>
    </source>
</evidence>
<dbReference type="HOGENOM" id="CLU_2857192_0_0_2"/>
<protein>
    <submittedName>
        <fullName evidence="2">Uncharacterized protein</fullName>
    </submittedName>
</protein>
<organism evidence="2 3">
    <name type="scientific">Natronomonas pharaonis (strain ATCC 35678 / DSM 2160 / CIP 103997 / JCM 8858 / NBRC 14720 / NCIMB 2260 / Gabara)</name>
    <name type="common">Halobacterium pharaonis</name>
    <dbReference type="NCBI Taxonomy" id="348780"/>
    <lineage>
        <taxon>Archaea</taxon>
        <taxon>Methanobacteriati</taxon>
        <taxon>Methanobacteriota</taxon>
        <taxon>Stenosarchaea group</taxon>
        <taxon>Halobacteria</taxon>
        <taxon>Halobacteriales</taxon>
        <taxon>Natronomonadaceae</taxon>
        <taxon>Natronomonas</taxon>
    </lineage>
</organism>
<keyword evidence="1" id="KW-1133">Transmembrane helix</keyword>
<dbReference type="KEGG" id="nph:NP_5142A"/>
<proteinExistence type="predicted"/>
<sequence length="64" mass="6754">MDLTQNIQFGLLYLLTGIAMVVIDIATDIGFCLLEASGVCLVGFTTLGLIGVVIGSGLLAREYF</sequence>
<keyword evidence="1" id="KW-0472">Membrane</keyword>
<dbReference type="AlphaFoldDB" id="A0A1U7EZE7"/>
<name>A0A1U7EZE7_NATPD</name>
<dbReference type="GeneID" id="3702270"/>
<feature type="transmembrane region" description="Helical" evidence="1">
    <location>
        <begin position="12"/>
        <end position="34"/>
    </location>
</feature>